<organism evidence="2 3">
    <name type="scientific">Mycena rosella</name>
    <name type="common">Pink bonnet</name>
    <name type="synonym">Agaricus rosellus</name>
    <dbReference type="NCBI Taxonomy" id="1033263"/>
    <lineage>
        <taxon>Eukaryota</taxon>
        <taxon>Fungi</taxon>
        <taxon>Dikarya</taxon>
        <taxon>Basidiomycota</taxon>
        <taxon>Agaricomycotina</taxon>
        <taxon>Agaricomycetes</taxon>
        <taxon>Agaricomycetidae</taxon>
        <taxon>Agaricales</taxon>
        <taxon>Marasmiineae</taxon>
        <taxon>Mycenaceae</taxon>
        <taxon>Mycena</taxon>
    </lineage>
</organism>
<protein>
    <recommendedName>
        <fullName evidence="4">Extracellular membrane protein CFEM domain-containing protein</fullName>
    </recommendedName>
</protein>
<dbReference type="AlphaFoldDB" id="A0AAD7GF58"/>
<evidence type="ECO:0000313" key="3">
    <source>
        <dbReference type="Proteomes" id="UP001221757"/>
    </source>
</evidence>
<keyword evidence="3" id="KW-1185">Reference proteome</keyword>
<feature type="chain" id="PRO_5042142309" description="Extracellular membrane protein CFEM domain-containing protein" evidence="1">
    <location>
        <begin position="17"/>
        <end position="113"/>
    </location>
</feature>
<feature type="signal peptide" evidence="1">
    <location>
        <begin position="1"/>
        <end position="16"/>
    </location>
</feature>
<evidence type="ECO:0000256" key="1">
    <source>
        <dbReference type="SAM" id="SignalP"/>
    </source>
</evidence>
<name>A0AAD7GF58_MYCRO</name>
<proteinExistence type="predicted"/>
<keyword evidence="1" id="KW-0732">Signal</keyword>
<evidence type="ECO:0000313" key="2">
    <source>
        <dbReference type="EMBL" id="KAJ7683419.1"/>
    </source>
</evidence>
<comment type="caution">
    <text evidence="2">The sequence shown here is derived from an EMBL/GenBank/DDBJ whole genome shotgun (WGS) entry which is preliminary data.</text>
</comment>
<accession>A0AAD7GF58</accession>
<dbReference type="Proteomes" id="UP001221757">
    <property type="component" value="Unassembled WGS sequence"/>
</dbReference>
<dbReference type="EMBL" id="JARKIE010000108">
    <property type="protein sequence ID" value="KAJ7683419.1"/>
    <property type="molecule type" value="Genomic_DNA"/>
</dbReference>
<reference evidence="2" key="1">
    <citation type="submission" date="2023-03" db="EMBL/GenBank/DDBJ databases">
        <title>Massive genome expansion in bonnet fungi (Mycena s.s.) driven by repeated elements and novel gene families across ecological guilds.</title>
        <authorList>
            <consortium name="Lawrence Berkeley National Laboratory"/>
            <person name="Harder C.B."/>
            <person name="Miyauchi S."/>
            <person name="Viragh M."/>
            <person name="Kuo A."/>
            <person name="Thoen E."/>
            <person name="Andreopoulos B."/>
            <person name="Lu D."/>
            <person name="Skrede I."/>
            <person name="Drula E."/>
            <person name="Henrissat B."/>
            <person name="Morin E."/>
            <person name="Kohler A."/>
            <person name="Barry K."/>
            <person name="LaButti K."/>
            <person name="Morin E."/>
            <person name="Salamov A."/>
            <person name="Lipzen A."/>
            <person name="Mereny Z."/>
            <person name="Hegedus B."/>
            <person name="Baldrian P."/>
            <person name="Stursova M."/>
            <person name="Weitz H."/>
            <person name="Taylor A."/>
            <person name="Grigoriev I.V."/>
            <person name="Nagy L.G."/>
            <person name="Martin F."/>
            <person name="Kauserud H."/>
        </authorList>
    </citation>
    <scope>NUCLEOTIDE SEQUENCE</scope>
    <source>
        <strain evidence="2">CBHHK067</strain>
    </source>
</reference>
<sequence>MYSSIIILALCMVAAARPTSFLPRQSNGVANSPVGTNTGISCKIPQGCFNNDIVSCINGEFVVTQNCAVPTACLDLPVNNSTTESTLGCSTTEIQTALFGLAFGGVENIPTDR</sequence>
<evidence type="ECO:0008006" key="4">
    <source>
        <dbReference type="Google" id="ProtNLM"/>
    </source>
</evidence>
<gene>
    <name evidence="2" type="ORF">B0H17DRAFT_1205122</name>
</gene>